<dbReference type="GO" id="GO:0071555">
    <property type="term" value="P:cell wall organization"/>
    <property type="evidence" value="ECO:0007669"/>
    <property type="project" value="UniProtKB-KW"/>
</dbReference>
<comment type="caution">
    <text evidence="12">The sequence shown here is derived from an EMBL/GenBank/DDBJ whole genome shotgun (WGS) entry which is preliminary data.</text>
</comment>
<evidence type="ECO:0000256" key="4">
    <source>
        <dbReference type="ARBA" id="ARBA00022960"/>
    </source>
</evidence>
<dbReference type="Gene3D" id="3.40.710.10">
    <property type="entry name" value="DD-peptidase/beta-lactamase superfamily"/>
    <property type="match status" value="1"/>
</dbReference>
<organism evidence="12 13">
    <name type="scientific">Novimethylophilus kurashikiensis</name>
    <dbReference type="NCBI Taxonomy" id="1825523"/>
    <lineage>
        <taxon>Bacteria</taxon>
        <taxon>Pseudomonadati</taxon>
        <taxon>Pseudomonadota</taxon>
        <taxon>Betaproteobacteria</taxon>
        <taxon>Nitrosomonadales</taxon>
        <taxon>Methylophilaceae</taxon>
        <taxon>Novimethylophilus</taxon>
    </lineage>
</organism>
<keyword evidence="6" id="KW-0961">Cell wall biogenesis/degradation</keyword>
<dbReference type="PRINTS" id="PR00725">
    <property type="entry name" value="DADACBPTASE1"/>
</dbReference>
<dbReference type="EC" id="3.4.21.-" evidence="12"/>
<feature type="chain" id="PRO_5015315697" evidence="10">
    <location>
        <begin position="24"/>
        <end position="344"/>
    </location>
</feature>
<evidence type="ECO:0000256" key="10">
    <source>
        <dbReference type="SAM" id="SignalP"/>
    </source>
</evidence>
<accession>A0A2R5F5A7</accession>
<evidence type="ECO:0000256" key="6">
    <source>
        <dbReference type="ARBA" id="ARBA00023316"/>
    </source>
</evidence>
<dbReference type="InterPro" id="IPR018044">
    <property type="entry name" value="Peptidase_S11"/>
</dbReference>
<dbReference type="GO" id="GO:0009252">
    <property type="term" value="P:peptidoglycan biosynthetic process"/>
    <property type="evidence" value="ECO:0007669"/>
    <property type="project" value="UniProtKB-KW"/>
</dbReference>
<reference evidence="12 13" key="1">
    <citation type="journal article" date="2018" name="Environ. Microbiol.">
        <title>Isolation and genomic characterization of Novimethylophilus kurashikiensis gen. nov. sp. nov., a new lanthanide-dependent methylotrophic species of Methylophilaceae.</title>
        <authorList>
            <person name="Lv H."/>
            <person name="Sahin N."/>
            <person name="Tani A."/>
        </authorList>
    </citation>
    <scope>NUCLEOTIDE SEQUENCE [LARGE SCALE GENOMIC DNA]</scope>
    <source>
        <strain evidence="12 13">La2-4</strain>
    </source>
</reference>
<sequence>MRRLNFIICGLLAVSLMPGAAFAEQQKQRPVAVKKAQHKKAIHKKKVAAANPKRIISTLRSDKQYSARKVAFHPNGGDDSVFVTPGGELRLASSKALIVNQNTGETLYAKSTDTPTPIASVTKLMTAMVMLDQQLPMDEVLTIGEGDVDMLKGTSSRLRVGTQLSRRDLLQLALMSSENRAAFALARTSPIGVSNFVAAMNAKATALGMTHSHFVDPTGLNSENVSTAEDLVKMVKAAYQYPEIRTVTTTPEYSVAVNGYRQPLEFRNTNILVRNGTWDIGLSKTGYINEAGRCLVMQAKIADQPLIIVLLDSWGKFTRIGDAQRIRKWMESSNTKQRVAGSVS</sequence>
<dbReference type="InterPro" id="IPR012338">
    <property type="entry name" value="Beta-lactam/transpept-like"/>
</dbReference>
<feature type="domain" description="Peptidase S11 D-alanyl-D-alanine carboxypeptidase A N-terminal" evidence="11">
    <location>
        <begin position="90"/>
        <end position="312"/>
    </location>
</feature>
<dbReference type="Pfam" id="PF00768">
    <property type="entry name" value="Peptidase_S11"/>
    <property type="match status" value="1"/>
</dbReference>
<dbReference type="AlphaFoldDB" id="A0A2R5F5A7"/>
<dbReference type="InterPro" id="IPR001967">
    <property type="entry name" value="Peptidase_S11_N"/>
</dbReference>
<dbReference type="GO" id="GO:0006508">
    <property type="term" value="P:proteolysis"/>
    <property type="evidence" value="ECO:0007669"/>
    <property type="project" value="InterPro"/>
</dbReference>
<dbReference type="EMBL" id="BDOQ01000003">
    <property type="protein sequence ID" value="GBG13550.1"/>
    <property type="molecule type" value="Genomic_DNA"/>
</dbReference>
<feature type="active site" evidence="7">
    <location>
        <position position="177"/>
    </location>
</feature>
<comment type="similarity">
    <text evidence="1 9">Belongs to the peptidase S11 family.</text>
</comment>
<evidence type="ECO:0000313" key="12">
    <source>
        <dbReference type="EMBL" id="GBG13550.1"/>
    </source>
</evidence>
<dbReference type="OrthoDB" id="5688590at2"/>
<evidence type="ECO:0000256" key="7">
    <source>
        <dbReference type="PIRSR" id="PIRSR618044-1"/>
    </source>
</evidence>
<keyword evidence="3 12" id="KW-0378">Hydrolase</keyword>
<dbReference type="RefSeq" id="WP_109014737.1">
    <property type="nucleotide sequence ID" value="NZ_BDOQ01000003.1"/>
</dbReference>
<feature type="active site" description="Acyl-ester intermediate" evidence="7">
    <location>
        <position position="120"/>
    </location>
</feature>
<dbReference type="PANTHER" id="PTHR21581:SF26">
    <property type="entry name" value="D-ALANYL-D-ALANINE ENDOPEPTIDASE"/>
    <property type="match status" value="1"/>
</dbReference>
<keyword evidence="2 10" id="KW-0732">Signal</keyword>
<feature type="active site" description="Proton acceptor" evidence="7">
    <location>
        <position position="123"/>
    </location>
</feature>
<feature type="binding site" evidence="8">
    <location>
        <position position="284"/>
    </location>
    <ligand>
        <name>substrate</name>
    </ligand>
</feature>
<dbReference type="PANTHER" id="PTHR21581">
    <property type="entry name" value="D-ALANYL-D-ALANINE CARBOXYPEPTIDASE"/>
    <property type="match status" value="1"/>
</dbReference>
<keyword evidence="5" id="KW-0573">Peptidoglycan synthesis</keyword>
<protein>
    <submittedName>
        <fullName evidence="12">D-alanyl-D-alanine endopeptidase</fullName>
        <ecNumber evidence="12">3.4.21.-</ecNumber>
    </submittedName>
</protein>
<evidence type="ECO:0000259" key="11">
    <source>
        <dbReference type="Pfam" id="PF00768"/>
    </source>
</evidence>
<feature type="signal peptide" evidence="10">
    <location>
        <begin position="1"/>
        <end position="23"/>
    </location>
</feature>
<evidence type="ECO:0000256" key="3">
    <source>
        <dbReference type="ARBA" id="ARBA00022801"/>
    </source>
</evidence>
<evidence type="ECO:0000256" key="5">
    <source>
        <dbReference type="ARBA" id="ARBA00022984"/>
    </source>
</evidence>
<gene>
    <name evidence="12" type="primary">pbpG</name>
    <name evidence="12" type="ORF">NMK_1101</name>
</gene>
<evidence type="ECO:0000256" key="1">
    <source>
        <dbReference type="ARBA" id="ARBA00007164"/>
    </source>
</evidence>
<evidence type="ECO:0000256" key="8">
    <source>
        <dbReference type="PIRSR" id="PIRSR618044-2"/>
    </source>
</evidence>
<proteinExistence type="inferred from homology"/>
<evidence type="ECO:0000313" key="13">
    <source>
        <dbReference type="Proteomes" id="UP000245081"/>
    </source>
</evidence>
<dbReference type="GO" id="GO:0009002">
    <property type="term" value="F:serine-type D-Ala-D-Ala carboxypeptidase activity"/>
    <property type="evidence" value="ECO:0007669"/>
    <property type="project" value="InterPro"/>
</dbReference>
<name>A0A2R5F5A7_9PROT</name>
<dbReference type="SUPFAM" id="SSF56601">
    <property type="entry name" value="beta-lactamase/transpeptidase-like"/>
    <property type="match status" value="1"/>
</dbReference>
<dbReference type="GO" id="GO:0008360">
    <property type="term" value="P:regulation of cell shape"/>
    <property type="evidence" value="ECO:0007669"/>
    <property type="project" value="UniProtKB-KW"/>
</dbReference>
<keyword evidence="13" id="KW-1185">Reference proteome</keyword>
<evidence type="ECO:0000256" key="9">
    <source>
        <dbReference type="RuleBase" id="RU004016"/>
    </source>
</evidence>
<evidence type="ECO:0000256" key="2">
    <source>
        <dbReference type="ARBA" id="ARBA00022729"/>
    </source>
</evidence>
<dbReference type="Proteomes" id="UP000245081">
    <property type="component" value="Unassembled WGS sequence"/>
</dbReference>
<keyword evidence="4" id="KW-0133">Cell shape</keyword>
<dbReference type="NCBIfam" id="NF008668">
    <property type="entry name" value="PRK11669.1"/>
    <property type="match status" value="1"/>
</dbReference>